<accession>A0A0C3A6H4</accession>
<dbReference type="OrthoDB" id="2689449at2759"/>
<gene>
    <name evidence="1" type="ORF">SCLCIDRAFT_92867</name>
</gene>
<dbReference type="AlphaFoldDB" id="A0A0C3A6H4"/>
<feature type="non-terminal residue" evidence="1">
    <location>
        <position position="143"/>
    </location>
</feature>
<protein>
    <submittedName>
        <fullName evidence="1">Uncharacterized protein</fullName>
    </submittedName>
</protein>
<evidence type="ECO:0000313" key="2">
    <source>
        <dbReference type="Proteomes" id="UP000053989"/>
    </source>
</evidence>
<name>A0A0C3A6H4_9AGAM</name>
<feature type="non-terminal residue" evidence="1">
    <location>
        <position position="1"/>
    </location>
</feature>
<dbReference type="STRING" id="1036808.A0A0C3A6H4"/>
<reference evidence="1 2" key="1">
    <citation type="submission" date="2014-04" db="EMBL/GenBank/DDBJ databases">
        <authorList>
            <consortium name="DOE Joint Genome Institute"/>
            <person name="Kuo A."/>
            <person name="Kohler A."/>
            <person name="Nagy L.G."/>
            <person name="Floudas D."/>
            <person name="Copeland A."/>
            <person name="Barry K.W."/>
            <person name="Cichocki N."/>
            <person name="Veneault-Fourrey C."/>
            <person name="LaButti K."/>
            <person name="Lindquist E.A."/>
            <person name="Lipzen A."/>
            <person name="Lundell T."/>
            <person name="Morin E."/>
            <person name="Murat C."/>
            <person name="Sun H."/>
            <person name="Tunlid A."/>
            <person name="Henrissat B."/>
            <person name="Grigoriev I.V."/>
            <person name="Hibbett D.S."/>
            <person name="Martin F."/>
            <person name="Nordberg H.P."/>
            <person name="Cantor M.N."/>
            <person name="Hua S.X."/>
        </authorList>
    </citation>
    <scope>NUCLEOTIDE SEQUENCE [LARGE SCALE GENOMIC DNA]</scope>
    <source>
        <strain evidence="1 2">Foug A</strain>
    </source>
</reference>
<evidence type="ECO:0000313" key="1">
    <source>
        <dbReference type="EMBL" id="KIM60377.1"/>
    </source>
</evidence>
<dbReference type="EMBL" id="KN822063">
    <property type="protein sequence ID" value="KIM60377.1"/>
    <property type="molecule type" value="Genomic_DNA"/>
</dbReference>
<dbReference type="Proteomes" id="UP000053989">
    <property type="component" value="Unassembled WGS sequence"/>
</dbReference>
<sequence>QLHIDLAKEGWRVSNTRNAIPQMTKWLDRQEKIETFRRYVNDQAEENQDPLTRTITLAKQPATIKAKPGDSGQFNMVVVTHSAAAESTGLPGMKVGCLQVIFKLPRKILLSEAPSCWPKEELTYIEWYKVSHTPGKHHNMYTV</sequence>
<dbReference type="InParanoid" id="A0A0C3A6H4"/>
<proteinExistence type="predicted"/>
<organism evidence="1 2">
    <name type="scientific">Scleroderma citrinum Foug A</name>
    <dbReference type="NCBI Taxonomy" id="1036808"/>
    <lineage>
        <taxon>Eukaryota</taxon>
        <taxon>Fungi</taxon>
        <taxon>Dikarya</taxon>
        <taxon>Basidiomycota</taxon>
        <taxon>Agaricomycotina</taxon>
        <taxon>Agaricomycetes</taxon>
        <taxon>Agaricomycetidae</taxon>
        <taxon>Boletales</taxon>
        <taxon>Sclerodermatineae</taxon>
        <taxon>Sclerodermataceae</taxon>
        <taxon>Scleroderma</taxon>
    </lineage>
</organism>
<keyword evidence="2" id="KW-1185">Reference proteome</keyword>
<reference evidence="2" key="2">
    <citation type="submission" date="2015-01" db="EMBL/GenBank/DDBJ databases">
        <title>Evolutionary Origins and Diversification of the Mycorrhizal Mutualists.</title>
        <authorList>
            <consortium name="DOE Joint Genome Institute"/>
            <consortium name="Mycorrhizal Genomics Consortium"/>
            <person name="Kohler A."/>
            <person name="Kuo A."/>
            <person name="Nagy L.G."/>
            <person name="Floudas D."/>
            <person name="Copeland A."/>
            <person name="Barry K.W."/>
            <person name="Cichocki N."/>
            <person name="Veneault-Fourrey C."/>
            <person name="LaButti K."/>
            <person name="Lindquist E.A."/>
            <person name="Lipzen A."/>
            <person name="Lundell T."/>
            <person name="Morin E."/>
            <person name="Murat C."/>
            <person name="Riley R."/>
            <person name="Ohm R."/>
            <person name="Sun H."/>
            <person name="Tunlid A."/>
            <person name="Henrissat B."/>
            <person name="Grigoriev I.V."/>
            <person name="Hibbett D.S."/>
            <person name="Martin F."/>
        </authorList>
    </citation>
    <scope>NUCLEOTIDE SEQUENCE [LARGE SCALE GENOMIC DNA]</scope>
    <source>
        <strain evidence="2">Foug A</strain>
    </source>
</reference>
<dbReference type="HOGENOM" id="CLU_122512_0_0_1"/>